<dbReference type="Gene3D" id="3.30.1360.120">
    <property type="entry name" value="Probable tRNA modification gtpase trme, domain 1"/>
    <property type="match status" value="1"/>
</dbReference>
<protein>
    <submittedName>
        <fullName evidence="1">Sarcosine oxidase subunit gamma</fullName>
    </submittedName>
</protein>
<organism evidence="1 2">
    <name type="scientific">Pseudogemmobacter lacusdianii</name>
    <dbReference type="NCBI Taxonomy" id="3069608"/>
    <lineage>
        <taxon>Bacteria</taxon>
        <taxon>Pseudomonadati</taxon>
        <taxon>Pseudomonadota</taxon>
        <taxon>Alphaproteobacteria</taxon>
        <taxon>Rhodobacterales</taxon>
        <taxon>Paracoccaceae</taxon>
        <taxon>Pseudogemmobacter</taxon>
    </lineage>
</organism>
<dbReference type="RefSeq" id="WP_306680655.1">
    <property type="nucleotide sequence ID" value="NZ_JAVDBT010000009.1"/>
</dbReference>
<evidence type="ECO:0000313" key="1">
    <source>
        <dbReference type="EMBL" id="MDQ2066947.1"/>
    </source>
</evidence>
<evidence type="ECO:0000313" key="2">
    <source>
        <dbReference type="Proteomes" id="UP001239680"/>
    </source>
</evidence>
<accession>A0ABU0VZ02</accession>
<sequence length="187" mass="19827">MADTLHALTALGQAAPQTRVIGPYRIEERFDVALASVASRRGREAEVASAAAAAGIPLPGPARFTAGPLYAGFWVAPEMWFVEAPFASHEDIVAVVKPIFGEAASITEQTDAWVRFDVLGTNLAALVEKLCNVDFARAADGYATRTVIEHMGCYLIRHTSGALTIYGGRSSAQSLLHALEVTAASLL</sequence>
<proteinExistence type="predicted"/>
<dbReference type="Proteomes" id="UP001239680">
    <property type="component" value="Unassembled WGS sequence"/>
</dbReference>
<gene>
    <name evidence="1" type="ORF">Q9295_11215</name>
</gene>
<dbReference type="EMBL" id="JAVDBT010000009">
    <property type="protein sequence ID" value="MDQ2066947.1"/>
    <property type="molecule type" value="Genomic_DNA"/>
</dbReference>
<dbReference type="SUPFAM" id="SSF103025">
    <property type="entry name" value="Folate-binding domain"/>
    <property type="match status" value="1"/>
</dbReference>
<comment type="caution">
    <text evidence="1">The sequence shown here is derived from an EMBL/GenBank/DDBJ whole genome shotgun (WGS) entry which is preliminary data.</text>
</comment>
<keyword evidence="2" id="KW-1185">Reference proteome</keyword>
<name>A0ABU0VZ02_9RHOB</name>
<dbReference type="InterPro" id="IPR027266">
    <property type="entry name" value="TrmE/GcvT-like"/>
</dbReference>
<reference evidence="1 2" key="1">
    <citation type="submission" date="2023-08" db="EMBL/GenBank/DDBJ databases">
        <title>Characterization of two Paracoccaceae strains isolated from Phycosphere and proposal of Xinfangfangia lacusdiani sp. nov.</title>
        <authorList>
            <person name="Deng Y."/>
            <person name="Zhang Y.Q."/>
        </authorList>
    </citation>
    <scope>NUCLEOTIDE SEQUENCE [LARGE SCALE GENOMIC DNA]</scope>
    <source>
        <strain evidence="1 2">CPCC 101601</strain>
    </source>
</reference>